<feature type="compositionally biased region" description="Basic and acidic residues" evidence="1">
    <location>
        <begin position="432"/>
        <end position="453"/>
    </location>
</feature>
<feature type="compositionally biased region" description="Basic and acidic residues" evidence="1">
    <location>
        <begin position="1"/>
        <end position="24"/>
    </location>
</feature>
<gene>
    <name evidence="2" type="ORF">AVDCRST_MAG27-1798</name>
</gene>
<feature type="non-terminal residue" evidence="2">
    <location>
        <position position="1"/>
    </location>
</feature>
<feature type="region of interest" description="Disordered" evidence="1">
    <location>
        <begin position="236"/>
        <end position="269"/>
    </location>
</feature>
<reference evidence="2" key="1">
    <citation type="submission" date="2020-02" db="EMBL/GenBank/DDBJ databases">
        <authorList>
            <person name="Meier V. D."/>
        </authorList>
    </citation>
    <scope>NUCLEOTIDE SEQUENCE</scope>
    <source>
        <strain evidence="2">AVDCRST_MAG27</strain>
    </source>
</reference>
<accession>A0A6J4IBZ3</accession>
<organism evidence="2">
    <name type="scientific">uncultured Craurococcus sp</name>
    <dbReference type="NCBI Taxonomy" id="1135998"/>
    <lineage>
        <taxon>Bacteria</taxon>
        <taxon>Pseudomonadati</taxon>
        <taxon>Pseudomonadota</taxon>
        <taxon>Alphaproteobacteria</taxon>
        <taxon>Acetobacterales</taxon>
        <taxon>Acetobacteraceae</taxon>
        <taxon>Craurococcus</taxon>
        <taxon>environmental samples</taxon>
    </lineage>
</organism>
<dbReference type="EMBL" id="CADCTD010000070">
    <property type="protein sequence ID" value="CAA9246112.1"/>
    <property type="molecule type" value="Genomic_DNA"/>
</dbReference>
<feature type="compositionally biased region" description="Basic and acidic residues" evidence="1">
    <location>
        <begin position="70"/>
        <end position="79"/>
    </location>
</feature>
<feature type="region of interest" description="Disordered" evidence="1">
    <location>
        <begin position="283"/>
        <end position="309"/>
    </location>
</feature>
<feature type="region of interest" description="Disordered" evidence="1">
    <location>
        <begin position="70"/>
        <end position="173"/>
    </location>
</feature>
<feature type="compositionally biased region" description="Basic and acidic residues" evidence="1">
    <location>
        <begin position="131"/>
        <end position="171"/>
    </location>
</feature>
<evidence type="ECO:0000256" key="1">
    <source>
        <dbReference type="SAM" id="MobiDB-lite"/>
    </source>
</evidence>
<dbReference type="AlphaFoldDB" id="A0A6J4IBZ3"/>
<protein>
    <submittedName>
        <fullName evidence="2">Uncharacterized protein</fullName>
    </submittedName>
</protein>
<proteinExistence type="predicted"/>
<evidence type="ECO:0000313" key="2">
    <source>
        <dbReference type="EMBL" id="CAA9246112.1"/>
    </source>
</evidence>
<feature type="compositionally biased region" description="Basic residues" evidence="1">
    <location>
        <begin position="104"/>
        <end position="130"/>
    </location>
</feature>
<feature type="region of interest" description="Disordered" evidence="1">
    <location>
        <begin position="1"/>
        <end position="30"/>
    </location>
</feature>
<feature type="compositionally biased region" description="Basic and acidic residues" evidence="1">
    <location>
        <begin position="285"/>
        <end position="303"/>
    </location>
</feature>
<feature type="region of interest" description="Disordered" evidence="1">
    <location>
        <begin position="402"/>
        <end position="471"/>
    </location>
</feature>
<feature type="non-terminal residue" evidence="2">
    <location>
        <position position="471"/>
    </location>
</feature>
<name>A0A6J4IBZ3_9PROT</name>
<sequence>DHRHGRDGPADVRRAGRLPADRLPRRVQPRRGRTVLRLRVDRTRLLHHRLSGEPAAPRIRDRAERPAALDPLLHPDGRHPRAMRPGGGPAGGHRPALRQDSGRPRLRRHPGRRRARRDHRHGRRLGHRHGHDLPADHDALRLRHADRHRGDRGLRHHHPGDPAEPRADRPRRPAWQVGRRHVCGRDRAVDPADPALHPLHRGRQHLRPAQGARAAGRGADPARLAADLARGEGHGALHRADFPRPRHDLPRPRHADRGGRHGRGRCDRPRLDQWPLHLVAAAPGDGEHHADHRHGDLHPDRRNGVQPGLPGRRRLALDRAHADAAARRGDRLPHRGQHLHLLPGLLPRLLRDRLHRRPAAGARRGQARHRSRLVRRADLREHADQLHAPALRLRTLLPARHRAEGSPQQRHLLGRHPVGRAAAGARRHRHLLAAERDLLDRQGHGRRPEHGADRGAAARPPRGRRAADLPV</sequence>